<dbReference type="Gene3D" id="3.30.420.10">
    <property type="entry name" value="Ribonuclease H-like superfamily/Ribonuclease H"/>
    <property type="match status" value="1"/>
</dbReference>
<evidence type="ECO:0000313" key="3">
    <source>
        <dbReference type="Proteomes" id="UP000321230"/>
    </source>
</evidence>
<dbReference type="InterPro" id="IPR012337">
    <property type="entry name" value="RNaseH-like_sf"/>
</dbReference>
<dbReference type="AlphaFoldDB" id="A0A511B525"/>
<accession>A0A511B525</accession>
<dbReference type="Proteomes" id="UP000321230">
    <property type="component" value="Unassembled WGS sequence"/>
</dbReference>
<reference evidence="2 3" key="1">
    <citation type="submission" date="2019-07" db="EMBL/GenBank/DDBJ databases">
        <title>Whole genome shotgun sequence of Gluconobacter wancherniae NBRC 103581.</title>
        <authorList>
            <person name="Hosoyama A."/>
            <person name="Uohara A."/>
            <person name="Ohji S."/>
            <person name="Ichikawa N."/>
        </authorList>
    </citation>
    <scope>NUCLEOTIDE SEQUENCE [LARGE SCALE GENOMIC DNA]</scope>
    <source>
        <strain evidence="2 3">NBRC 103581</strain>
    </source>
</reference>
<comment type="caution">
    <text evidence="2">The sequence shown here is derived from an EMBL/GenBank/DDBJ whole genome shotgun (WGS) entry which is preliminary data.</text>
</comment>
<dbReference type="GO" id="GO:0003676">
    <property type="term" value="F:nucleic acid binding"/>
    <property type="evidence" value="ECO:0007669"/>
    <property type="project" value="InterPro"/>
</dbReference>
<organism evidence="2 3">
    <name type="scientific">Gluconobacter wancherniae NBRC 103581</name>
    <dbReference type="NCBI Taxonomy" id="656744"/>
    <lineage>
        <taxon>Bacteria</taxon>
        <taxon>Pseudomonadati</taxon>
        <taxon>Pseudomonadota</taxon>
        <taxon>Alphaproteobacteria</taxon>
        <taxon>Acetobacterales</taxon>
        <taxon>Acetobacteraceae</taxon>
        <taxon>Gluconobacter</taxon>
    </lineage>
</organism>
<evidence type="ECO:0000313" key="2">
    <source>
        <dbReference type="EMBL" id="GEK94803.1"/>
    </source>
</evidence>
<name>A0A511B525_9PROT</name>
<feature type="domain" description="Integrase catalytic" evidence="1">
    <location>
        <begin position="1"/>
        <end position="79"/>
    </location>
</feature>
<gene>
    <name evidence="2" type="ORF">GWA01_25730</name>
</gene>
<dbReference type="EMBL" id="BJUZ01000007">
    <property type="protein sequence ID" value="GEK94803.1"/>
    <property type="molecule type" value="Genomic_DNA"/>
</dbReference>
<evidence type="ECO:0000259" key="1">
    <source>
        <dbReference type="PROSITE" id="PS50994"/>
    </source>
</evidence>
<dbReference type="PROSITE" id="PS50994">
    <property type="entry name" value="INTEGRASE"/>
    <property type="match status" value="1"/>
</dbReference>
<sequence length="79" mass="9381">MIYGAHEIENRLTKHNHPWTNGQIERMNRTIMEATVKHFLYDSHEQLSTHLSDFMAVYNFERRLKTLSGLTPYESVCKI</sequence>
<dbReference type="GO" id="GO:0015074">
    <property type="term" value="P:DNA integration"/>
    <property type="evidence" value="ECO:0007669"/>
    <property type="project" value="InterPro"/>
</dbReference>
<dbReference type="InterPro" id="IPR001584">
    <property type="entry name" value="Integrase_cat-core"/>
</dbReference>
<dbReference type="InterPro" id="IPR036397">
    <property type="entry name" value="RNaseH_sf"/>
</dbReference>
<dbReference type="Pfam" id="PF13683">
    <property type="entry name" value="rve_3"/>
    <property type="match status" value="1"/>
</dbReference>
<dbReference type="SUPFAM" id="SSF53098">
    <property type="entry name" value="Ribonuclease H-like"/>
    <property type="match status" value="1"/>
</dbReference>
<proteinExistence type="predicted"/>
<protein>
    <recommendedName>
        <fullName evidence="1">Integrase catalytic domain-containing protein</fullName>
    </recommendedName>
</protein>
<keyword evidence="3" id="KW-1185">Reference proteome</keyword>